<dbReference type="Proteomes" id="UP000515152">
    <property type="component" value="Unplaced"/>
</dbReference>
<gene>
    <name evidence="3" type="primary">LOC122130747</name>
</gene>
<dbReference type="KEGG" id="char:122130747"/>
<feature type="region of interest" description="Disordered" evidence="1">
    <location>
        <begin position="106"/>
        <end position="132"/>
    </location>
</feature>
<sequence>MIYICQLPPAPQYNHRRRTIERFKKSLFHHGSDPYNLKVELNKVLQGSTDLVESVSPSRDWWSLVQSLGGEPFSAETRGESGYASPQDGITYEHLQTLIEEELEENGYYNTTASSKDQGARSGNQRTSSPRILVCSEACHNKTT</sequence>
<dbReference type="RefSeq" id="XP_042561432.1">
    <property type="nucleotide sequence ID" value="XM_042705498.1"/>
</dbReference>
<keyword evidence="2" id="KW-1185">Reference proteome</keyword>
<feature type="compositionally biased region" description="Polar residues" evidence="1">
    <location>
        <begin position="108"/>
        <end position="130"/>
    </location>
</feature>
<name>A0A8M1KC07_CLUHA</name>
<dbReference type="AlphaFoldDB" id="A0A8M1KC07"/>
<dbReference type="OrthoDB" id="248923at2759"/>
<organism evidence="2 3">
    <name type="scientific">Clupea harengus</name>
    <name type="common">Atlantic herring</name>
    <dbReference type="NCBI Taxonomy" id="7950"/>
    <lineage>
        <taxon>Eukaryota</taxon>
        <taxon>Metazoa</taxon>
        <taxon>Chordata</taxon>
        <taxon>Craniata</taxon>
        <taxon>Vertebrata</taxon>
        <taxon>Euteleostomi</taxon>
        <taxon>Actinopterygii</taxon>
        <taxon>Neopterygii</taxon>
        <taxon>Teleostei</taxon>
        <taxon>Clupei</taxon>
        <taxon>Clupeiformes</taxon>
        <taxon>Clupeoidei</taxon>
        <taxon>Clupeidae</taxon>
        <taxon>Clupea</taxon>
    </lineage>
</organism>
<dbReference type="GeneID" id="122130747"/>
<reference evidence="3" key="1">
    <citation type="submission" date="2025-08" db="UniProtKB">
        <authorList>
            <consortium name="RefSeq"/>
        </authorList>
    </citation>
    <scope>IDENTIFICATION</scope>
</reference>
<accession>A0A8M1KC07</accession>
<evidence type="ECO:0000256" key="1">
    <source>
        <dbReference type="SAM" id="MobiDB-lite"/>
    </source>
</evidence>
<protein>
    <submittedName>
        <fullName evidence="3">Serine/threonine-protein kinase Nek10-like</fullName>
    </submittedName>
</protein>
<evidence type="ECO:0000313" key="3">
    <source>
        <dbReference type="RefSeq" id="XP_042561432.1"/>
    </source>
</evidence>
<evidence type="ECO:0000313" key="2">
    <source>
        <dbReference type="Proteomes" id="UP000515152"/>
    </source>
</evidence>
<proteinExistence type="predicted"/>